<keyword evidence="6" id="KW-0460">Magnesium</keyword>
<gene>
    <name evidence="10" type="primary">engB</name>
    <name evidence="13" type="ORF">ENR59_08300</name>
</gene>
<comment type="function">
    <text evidence="10">Necessary for normal cell division and for the maintenance of normal septation.</text>
</comment>
<dbReference type="Gene3D" id="3.40.50.300">
    <property type="entry name" value="P-loop containing nucleotide triphosphate hydrolases"/>
    <property type="match status" value="1"/>
</dbReference>
<comment type="cofactor">
    <cofactor evidence="1">
        <name>Mg(2+)</name>
        <dbReference type="ChEBI" id="CHEBI:18420"/>
    </cofactor>
</comment>
<dbReference type="InterPro" id="IPR030393">
    <property type="entry name" value="G_ENGB_dom"/>
</dbReference>
<dbReference type="InterPro" id="IPR006073">
    <property type="entry name" value="GTP-bd"/>
</dbReference>
<dbReference type="GO" id="GO:0000917">
    <property type="term" value="P:division septum assembly"/>
    <property type="evidence" value="ECO:0007669"/>
    <property type="project" value="UniProtKB-KW"/>
</dbReference>
<evidence type="ECO:0000256" key="8">
    <source>
        <dbReference type="ARBA" id="ARBA00023210"/>
    </source>
</evidence>
<evidence type="ECO:0000256" key="7">
    <source>
        <dbReference type="ARBA" id="ARBA00023134"/>
    </source>
</evidence>
<comment type="caution">
    <text evidence="13">The sequence shown here is derived from an EMBL/GenBank/DDBJ whole genome shotgun (WGS) entry which is preliminary data.</text>
</comment>
<keyword evidence="9 10" id="KW-0131">Cell cycle</keyword>
<dbReference type="HAMAP" id="MF_00321">
    <property type="entry name" value="GTPase_EngB"/>
    <property type="match status" value="1"/>
</dbReference>
<dbReference type="InterPro" id="IPR027417">
    <property type="entry name" value="P-loop_NTPase"/>
</dbReference>
<organism evidence="13">
    <name type="scientific">Fundidesulfovibrio putealis</name>
    <dbReference type="NCBI Taxonomy" id="270496"/>
    <lineage>
        <taxon>Bacteria</taxon>
        <taxon>Pseudomonadati</taxon>
        <taxon>Thermodesulfobacteriota</taxon>
        <taxon>Desulfovibrionia</taxon>
        <taxon>Desulfovibrionales</taxon>
        <taxon>Desulfovibrionaceae</taxon>
        <taxon>Fundidesulfovibrio</taxon>
    </lineage>
</organism>
<evidence type="ECO:0000259" key="12">
    <source>
        <dbReference type="PROSITE" id="PS51706"/>
    </source>
</evidence>
<dbReference type="SUPFAM" id="SSF52540">
    <property type="entry name" value="P-loop containing nucleoside triphosphate hydrolases"/>
    <property type="match status" value="1"/>
</dbReference>
<evidence type="ECO:0000256" key="9">
    <source>
        <dbReference type="ARBA" id="ARBA00023306"/>
    </source>
</evidence>
<evidence type="ECO:0000256" key="1">
    <source>
        <dbReference type="ARBA" id="ARBA00001946"/>
    </source>
</evidence>
<dbReference type="GO" id="GO:0005525">
    <property type="term" value="F:GTP binding"/>
    <property type="evidence" value="ECO:0007669"/>
    <property type="project" value="UniProtKB-UniRule"/>
</dbReference>
<sequence length="221" mass="23862">MKKTLLLEKTIYGQADLILPDAPQLALAGRSNVGKSSMINKLAGRKQLAKTSGTPGKTQSINLYRVAPGDYFLVDLPGYGYARCSKEERAKWGKLIERYLSGNPNLRGVAALLDCRLPPQASDLDNIAWLRASNITVLGVLTKADKCTKREQQSQKARWTSILGGQPPVLFSSVTGAGFEELWQRIDALLAPQPEAEAAGQDETEAPDAPEAPSGPTNQDS</sequence>
<evidence type="ECO:0000256" key="5">
    <source>
        <dbReference type="ARBA" id="ARBA00022741"/>
    </source>
</evidence>
<feature type="region of interest" description="Disordered" evidence="11">
    <location>
        <begin position="190"/>
        <end position="221"/>
    </location>
</feature>
<accession>A0A7C4ELW4</accession>
<dbReference type="AlphaFoldDB" id="A0A7C4ELW4"/>
<keyword evidence="7 10" id="KW-0342">GTP-binding</keyword>
<keyword evidence="5 10" id="KW-0547">Nucleotide-binding</keyword>
<dbReference type="InterPro" id="IPR019987">
    <property type="entry name" value="GTP-bd_ribosome_bio_YsxC"/>
</dbReference>
<dbReference type="PROSITE" id="PS51706">
    <property type="entry name" value="G_ENGB"/>
    <property type="match status" value="1"/>
</dbReference>
<dbReference type="GO" id="GO:0046872">
    <property type="term" value="F:metal ion binding"/>
    <property type="evidence" value="ECO:0007669"/>
    <property type="project" value="UniProtKB-KW"/>
</dbReference>
<keyword evidence="3 10" id="KW-0132">Cell division</keyword>
<evidence type="ECO:0000256" key="6">
    <source>
        <dbReference type="ARBA" id="ARBA00022842"/>
    </source>
</evidence>
<evidence type="ECO:0000256" key="10">
    <source>
        <dbReference type="HAMAP-Rule" id="MF_00321"/>
    </source>
</evidence>
<dbReference type="PANTHER" id="PTHR11649">
    <property type="entry name" value="MSS1/TRME-RELATED GTP-BINDING PROTEIN"/>
    <property type="match status" value="1"/>
</dbReference>
<feature type="compositionally biased region" description="Low complexity" evidence="11">
    <location>
        <begin position="190"/>
        <end position="199"/>
    </location>
</feature>
<dbReference type="PANTHER" id="PTHR11649:SF13">
    <property type="entry name" value="ENGB-TYPE G DOMAIN-CONTAINING PROTEIN"/>
    <property type="match status" value="1"/>
</dbReference>
<name>A0A7C4ELW4_9BACT</name>
<proteinExistence type="inferred from homology"/>
<keyword evidence="4" id="KW-0479">Metal-binding</keyword>
<dbReference type="CDD" id="cd01876">
    <property type="entry name" value="YihA_EngB"/>
    <property type="match status" value="1"/>
</dbReference>
<dbReference type="EMBL" id="DSRP01000572">
    <property type="protein sequence ID" value="HGG92935.1"/>
    <property type="molecule type" value="Genomic_DNA"/>
</dbReference>
<evidence type="ECO:0000313" key="13">
    <source>
        <dbReference type="EMBL" id="HGG92935.1"/>
    </source>
</evidence>
<evidence type="ECO:0000256" key="2">
    <source>
        <dbReference type="ARBA" id="ARBA00009638"/>
    </source>
</evidence>
<dbReference type="GO" id="GO:0005829">
    <property type="term" value="C:cytosol"/>
    <property type="evidence" value="ECO:0007669"/>
    <property type="project" value="TreeGrafter"/>
</dbReference>
<reference evidence="13" key="1">
    <citation type="journal article" date="2020" name="mSystems">
        <title>Genome- and Community-Level Interaction Insights into Carbon Utilization and Element Cycling Functions of Hydrothermarchaeota in Hydrothermal Sediment.</title>
        <authorList>
            <person name="Zhou Z."/>
            <person name="Liu Y."/>
            <person name="Xu W."/>
            <person name="Pan J."/>
            <person name="Luo Z.H."/>
            <person name="Li M."/>
        </authorList>
    </citation>
    <scope>NUCLEOTIDE SEQUENCE [LARGE SCALE GENOMIC DNA]</scope>
    <source>
        <strain evidence="13">SpSt-413</strain>
    </source>
</reference>
<feature type="domain" description="EngB-type G" evidence="12">
    <location>
        <begin position="21"/>
        <end position="192"/>
    </location>
</feature>
<dbReference type="Pfam" id="PF01926">
    <property type="entry name" value="MMR_HSR1"/>
    <property type="match status" value="1"/>
</dbReference>
<keyword evidence="8 10" id="KW-0717">Septation</keyword>
<dbReference type="NCBIfam" id="TIGR03598">
    <property type="entry name" value="GTPase_YsxC"/>
    <property type="match status" value="1"/>
</dbReference>
<evidence type="ECO:0000256" key="3">
    <source>
        <dbReference type="ARBA" id="ARBA00022618"/>
    </source>
</evidence>
<evidence type="ECO:0000256" key="11">
    <source>
        <dbReference type="SAM" id="MobiDB-lite"/>
    </source>
</evidence>
<comment type="similarity">
    <text evidence="2 10">Belongs to the TRAFAC class TrmE-Era-EngA-EngB-Septin-like GTPase superfamily. EngB GTPase family.</text>
</comment>
<protein>
    <recommendedName>
        <fullName evidence="10">Probable GTP-binding protein EngB</fullName>
    </recommendedName>
</protein>
<evidence type="ECO:0000256" key="4">
    <source>
        <dbReference type="ARBA" id="ARBA00022723"/>
    </source>
</evidence>